<gene>
    <name evidence="4" type="ORF">FYK55_03270</name>
</gene>
<evidence type="ECO:0000313" key="5">
    <source>
        <dbReference type="Proteomes" id="UP000324479"/>
    </source>
</evidence>
<feature type="compositionally biased region" description="Basic and acidic residues" evidence="1">
    <location>
        <begin position="78"/>
        <end position="87"/>
    </location>
</feature>
<feature type="region of interest" description="Disordered" evidence="1">
    <location>
        <begin position="327"/>
        <end position="352"/>
    </location>
</feature>
<dbReference type="InterPro" id="IPR016187">
    <property type="entry name" value="CTDL_fold"/>
</dbReference>
<keyword evidence="5" id="KW-1185">Reference proteome</keyword>
<keyword evidence="2" id="KW-0732">Signal</keyword>
<comment type="caution">
    <text evidence="4">The sequence shown here is derived from an EMBL/GenBank/DDBJ whole genome shotgun (WGS) entry which is preliminary data.</text>
</comment>
<dbReference type="Gene3D" id="3.90.1580.10">
    <property type="entry name" value="paralog of FGE (formylglycine-generating enzyme)"/>
    <property type="match status" value="1"/>
</dbReference>
<dbReference type="InterPro" id="IPR051043">
    <property type="entry name" value="Sulfatase_Mod_Factor_Kinase"/>
</dbReference>
<feature type="region of interest" description="Disordered" evidence="1">
    <location>
        <begin position="69"/>
        <end position="88"/>
    </location>
</feature>
<evidence type="ECO:0000313" key="4">
    <source>
        <dbReference type="EMBL" id="KAA5546313.1"/>
    </source>
</evidence>
<sequence>MLRTVSTCLLLAWGSSWSAMHAQAEAPSRPAPLEIPDAMASSEGEMKPYAEVIEHTELKIEMVPIPGGKFRMGSPDQEADRNEDEGPQRVVSVSPFWMSKHEITWDQYDVWNEEIDQLRRQMLSLAKTSRDEAVDGVSKPTEPYTDMSFGMGRGNYPAICMTQHAARTYCKWLSAKTGRYYRLPTEAEWEYACRAGTETAYSFGDDPDKLEDYAWFFDNSDDSYQRVGQKKPNPWGLYDMHGNVSEWVLDQYTPYDSIQEALDPLAVPKTLYPRVVRGGGWDDDPEVLRSAARKASEEDWKQQDPQIPRSIWYHTDALSVGFRVVRPLNEPSDDQKAAKWDKTEPEQKDPEE</sequence>
<dbReference type="PANTHER" id="PTHR23150">
    <property type="entry name" value="SULFATASE MODIFYING FACTOR 1, 2"/>
    <property type="match status" value="1"/>
</dbReference>
<evidence type="ECO:0000259" key="3">
    <source>
        <dbReference type="Pfam" id="PF03781"/>
    </source>
</evidence>
<dbReference type="PANTHER" id="PTHR23150:SF19">
    <property type="entry name" value="FORMYLGLYCINE-GENERATING ENZYME"/>
    <property type="match status" value="1"/>
</dbReference>
<name>A0A5M6DFY1_9BACT</name>
<dbReference type="InterPro" id="IPR042095">
    <property type="entry name" value="SUMF_sf"/>
</dbReference>
<dbReference type="Pfam" id="PF03781">
    <property type="entry name" value="FGE-sulfatase"/>
    <property type="match status" value="1"/>
</dbReference>
<accession>A0A5M6DFY1</accession>
<evidence type="ECO:0000256" key="2">
    <source>
        <dbReference type="SAM" id="SignalP"/>
    </source>
</evidence>
<feature type="signal peptide" evidence="2">
    <location>
        <begin position="1"/>
        <end position="24"/>
    </location>
</feature>
<feature type="domain" description="Sulfatase-modifying factor enzyme-like" evidence="3">
    <location>
        <begin position="61"/>
        <end position="302"/>
    </location>
</feature>
<protein>
    <submittedName>
        <fullName evidence="4">Formylglycine-generating enzyme family protein</fullName>
    </submittedName>
</protein>
<feature type="chain" id="PRO_5024392256" evidence="2">
    <location>
        <begin position="25"/>
        <end position="352"/>
    </location>
</feature>
<feature type="compositionally biased region" description="Basic and acidic residues" evidence="1">
    <location>
        <begin position="333"/>
        <end position="352"/>
    </location>
</feature>
<dbReference type="GO" id="GO:0120147">
    <property type="term" value="F:formylglycine-generating oxidase activity"/>
    <property type="evidence" value="ECO:0007669"/>
    <property type="project" value="TreeGrafter"/>
</dbReference>
<organism evidence="4 5">
    <name type="scientific">Roseiconus nitratireducens</name>
    <dbReference type="NCBI Taxonomy" id="2605748"/>
    <lineage>
        <taxon>Bacteria</taxon>
        <taxon>Pseudomonadati</taxon>
        <taxon>Planctomycetota</taxon>
        <taxon>Planctomycetia</taxon>
        <taxon>Pirellulales</taxon>
        <taxon>Pirellulaceae</taxon>
        <taxon>Roseiconus</taxon>
    </lineage>
</organism>
<reference evidence="4 5" key="1">
    <citation type="submission" date="2019-08" db="EMBL/GenBank/DDBJ databases">
        <authorList>
            <person name="Dhanesh K."/>
            <person name="Kumar G."/>
            <person name="Sasikala C."/>
            <person name="Venkata Ramana C."/>
        </authorList>
    </citation>
    <scope>NUCLEOTIDE SEQUENCE [LARGE SCALE GENOMIC DNA]</scope>
    <source>
        <strain evidence="4 5">JC645</strain>
    </source>
</reference>
<dbReference type="AlphaFoldDB" id="A0A5M6DFY1"/>
<dbReference type="InterPro" id="IPR005532">
    <property type="entry name" value="SUMF_dom"/>
</dbReference>
<proteinExistence type="predicted"/>
<dbReference type="SUPFAM" id="SSF56436">
    <property type="entry name" value="C-type lectin-like"/>
    <property type="match status" value="1"/>
</dbReference>
<evidence type="ECO:0000256" key="1">
    <source>
        <dbReference type="SAM" id="MobiDB-lite"/>
    </source>
</evidence>
<dbReference type="Proteomes" id="UP000324479">
    <property type="component" value="Unassembled WGS sequence"/>
</dbReference>
<dbReference type="EMBL" id="VWOX01000002">
    <property type="protein sequence ID" value="KAA5546313.1"/>
    <property type="molecule type" value="Genomic_DNA"/>
</dbReference>